<name>S8C1P5_DACHA</name>
<dbReference type="GO" id="GO:0005768">
    <property type="term" value="C:endosome"/>
    <property type="evidence" value="ECO:0007669"/>
    <property type="project" value="TreeGrafter"/>
</dbReference>
<dbReference type="InterPro" id="IPR007249">
    <property type="entry name" value="DOP1_N"/>
</dbReference>
<evidence type="ECO:0000259" key="10">
    <source>
        <dbReference type="Pfam" id="PF24598"/>
    </source>
</evidence>
<evidence type="ECO:0000313" key="12">
    <source>
        <dbReference type="Proteomes" id="UP000015100"/>
    </source>
</evidence>
<keyword evidence="12" id="KW-1185">Reference proteome</keyword>
<evidence type="ECO:0000256" key="4">
    <source>
        <dbReference type="ARBA" id="ARBA00023034"/>
    </source>
</evidence>
<keyword evidence="4" id="KW-0333">Golgi apparatus</keyword>
<dbReference type="InterPro" id="IPR040314">
    <property type="entry name" value="DOP1"/>
</dbReference>
<dbReference type="PANTHER" id="PTHR14042:SF24">
    <property type="entry name" value="PROTEIN DOPEY-1 HOMOLOG"/>
    <property type="match status" value="1"/>
</dbReference>
<dbReference type="HOGENOM" id="CLU_001197_1_0_1"/>
<evidence type="ECO:0000256" key="5">
    <source>
        <dbReference type="ARBA" id="ARBA00023136"/>
    </source>
</evidence>
<comment type="caution">
    <text evidence="11">The sequence shown here is derived from an EMBL/GenBank/DDBJ whole genome shotgun (WGS) entry which is preliminary data.</text>
</comment>
<dbReference type="InterPro" id="IPR056457">
    <property type="entry name" value="DOP1_C"/>
</dbReference>
<dbReference type="OrthoDB" id="297643at2759"/>
<accession>S8C1P5</accession>
<dbReference type="GO" id="GO:0005829">
    <property type="term" value="C:cytosol"/>
    <property type="evidence" value="ECO:0007669"/>
    <property type="project" value="GOC"/>
</dbReference>
<comment type="subcellular location">
    <subcellularLocation>
        <location evidence="1">Golgi apparatus membrane</location>
        <topology evidence="1">Peripheral membrane protein</topology>
    </subcellularLocation>
</comment>
<feature type="domain" description="DOP1 N-terminal" evidence="8">
    <location>
        <begin position="39"/>
        <end position="331"/>
    </location>
</feature>
<evidence type="ECO:0000256" key="2">
    <source>
        <dbReference type="ARBA" id="ARBA00022448"/>
    </source>
</evidence>
<evidence type="ECO:0000256" key="3">
    <source>
        <dbReference type="ARBA" id="ARBA00022927"/>
    </source>
</evidence>
<dbReference type="GO" id="GO:0005802">
    <property type="term" value="C:trans-Golgi network"/>
    <property type="evidence" value="ECO:0007669"/>
    <property type="project" value="TreeGrafter"/>
</dbReference>
<keyword evidence="3" id="KW-0653">Protein transport</keyword>
<sequence>MSLEPGRADTSPVSSGRSSPAPRWTNEYDESLIQRDPRQFKKYAAGVERALALFESTLQEWADYISFLGRLHKAILANHSLAVIPSKSLVSKRLAQCLNSRLPSGVHQKALEVYASVFSIIGQEGLARDLATWTPGLAPLLSYAAISVKPYLLTVLETHYLPLGKSLRPALRSLILSILPGIDEEGGEFFDRTFALLESIRTNIDEDAYFWQCFLLASVSSPGRRQGALAYLSRKMPKLADEKALDSPLVTPEPGLLVRCFAAGLMDDQLLVQRGFLDILVQNLPLSSPIVQKLVTPNDRQKLLVSACSVVLRRDMSLNRRLWVWLLGPEQPEAITSPINTAIDVTSYFSMNGLESLSQGLIERISTQKSDPAEVARPYRILLSLMDRWEIGGAVVPKLFFPAMQSAQQYEVLAPSPEKYNEVLRSAAQFFDGVEPGLIWSELLEMLLKSLGSKHYPILKEDAAAERITVARYVLKTFNVQEEEMVIIYAPLVLLAIIAEAKKTQNPLAKANQIIWGVASDLIDLIPERAFTSTMVKDEYTVELDANSILTRVIHFFSLDSRKRTAFPPFSTKLGGHLILHHFAQLTADSMKANEPNVPSAARFLVKVLMKVSFDTTFNPQELLDSIQDILRNPGTSFSSVAGAADVLAMLIEKGYTTPFATRHLAIPFATAFWAELSPDTPRHHVEATRAIWTLQAAFRDRKIEAAICSLMVEADVKTSAEPGRRFAILWNHSSSFPDYKMVLSRPLFLLLDALGEDDEERNVHTRGWLQNLSSTERLFDTMLSKILHFPFLGLPSLTGTKISAKDQGITDDTDIETCIYYFQTLNNVLRYSTESVLQSLGEDHTNTFAWLHEYLDDAVTEENITLQLVIAELSYFAITKYPTDSSDPSVTRSVGRLHRSALSVLHQLLLSPYSTSLVELELETKLTKRLQDALKADDTFVQVAILDVLFASLKLSLRRADSQLALLSQLKPPPSRDGKGSLRINNTAELEKDIAMAQPTPPTELIQVLIDGLSSHTTRPVLDSWINFLTECLPLLSPVIFQVLLPLVECICKQVRQTFEILKQQFQESSSSINTPETTLVAMLNGLEHLIAAAHDQIMVAEVRSAIPKTPHETAGFFGNMVSGVFSGETHIVKSAKTNNRLTVLLCFQDTVRICYSIWAWGDASSGFTSQNGCSASYAYTSSRMRARARRILEHLYQVETLECLETFIEMWRMQPLGKSASIFKLIHVLDASRPKHTIGAIFNSIFSRTNAAALEQNRRSSLTSELTDLDVALFLVDYVKSLEDDAMEEIWSDCLLFLSDVLKNPFPHRQTIPLLLHFTAIIGEKVDNTIFGEQKKMRKDLGDIFIRILSSVFTLRPAAGILPDISAYGDRRPSEIEPPPDDITAILNGIVPKLRKILVEQDRTVAVITNLVTSLVSPALRSKAFPTALPKNLLEMVYHITKIPNTQRLWRKEVADAFNDNKFFTASVSSVKNYWKPLLRQWIISDKERMLDLFAKITPPATAGVFGVGAASARAEADKRIGLVLRRMTLLLLAGDQDYFVIYLQEFEGKILEVLSANSVTSPSAATRCEVYLLLRALILRTSSIHLTSFWPIIVSELQNLLISLTSSPNLREGAQESYTDGSLLEGCKLLDTLLVVQPDEWQLNEWLFITDTVEAVYKPDYTVDVPSIALADYVSRELSQTKTRAKRSDSIDLVGGESGSGGPRRLMIIERDGQVLNGGVNGSEEVKKVITRFLRYLSIWNFENTYGMGKMDGEIIEEAILADLFDETLW</sequence>
<dbReference type="Proteomes" id="UP000015100">
    <property type="component" value="Unassembled WGS sequence"/>
</dbReference>
<gene>
    <name evidence="11" type="ORF">H072_330</name>
</gene>
<protein>
    <submittedName>
        <fullName evidence="11">Uncharacterized protein</fullName>
    </submittedName>
</protein>
<dbReference type="GO" id="GO:0015031">
    <property type="term" value="P:protein transport"/>
    <property type="evidence" value="ECO:0007669"/>
    <property type="project" value="UniProtKB-KW"/>
</dbReference>
<comment type="similarity">
    <text evidence="6">Belongs to the DOP1 family.</text>
</comment>
<dbReference type="GO" id="GO:0000139">
    <property type="term" value="C:Golgi membrane"/>
    <property type="evidence" value="ECO:0007669"/>
    <property type="project" value="UniProtKB-SubCell"/>
</dbReference>
<evidence type="ECO:0000259" key="9">
    <source>
        <dbReference type="Pfam" id="PF24597"/>
    </source>
</evidence>
<dbReference type="OMA" id="GLETCIA"/>
<evidence type="ECO:0000256" key="7">
    <source>
        <dbReference type="SAM" id="MobiDB-lite"/>
    </source>
</evidence>
<dbReference type="Pfam" id="PF04118">
    <property type="entry name" value="Dopey_N"/>
    <property type="match status" value="1"/>
</dbReference>
<evidence type="ECO:0000256" key="1">
    <source>
        <dbReference type="ARBA" id="ARBA00004395"/>
    </source>
</evidence>
<keyword evidence="5" id="KW-0472">Membrane</keyword>
<evidence type="ECO:0000313" key="11">
    <source>
        <dbReference type="EMBL" id="EPS45678.1"/>
    </source>
</evidence>
<dbReference type="eggNOG" id="KOG3613">
    <property type="taxonomic scope" value="Eukaryota"/>
</dbReference>
<reference evidence="11 12" key="1">
    <citation type="journal article" date="2013" name="PLoS Genet.">
        <title>Genomic mechanisms accounting for the adaptation to parasitism in nematode-trapping fungi.</title>
        <authorList>
            <person name="Meerupati T."/>
            <person name="Andersson K.M."/>
            <person name="Friman E."/>
            <person name="Kumar D."/>
            <person name="Tunlid A."/>
            <person name="Ahren D."/>
        </authorList>
    </citation>
    <scope>NUCLEOTIDE SEQUENCE [LARGE SCALE GENOMIC DNA]</scope>
    <source>
        <strain evidence="11 12">CBS 200.50</strain>
    </source>
</reference>
<dbReference type="GO" id="GO:0006895">
    <property type="term" value="P:Golgi to endosome transport"/>
    <property type="evidence" value="ECO:0007669"/>
    <property type="project" value="InterPro"/>
</dbReference>
<dbReference type="EMBL" id="AQGS01000006">
    <property type="protein sequence ID" value="EPS45678.1"/>
    <property type="molecule type" value="Genomic_DNA"/>
</dbReference>
<keyword evidence="2" id="KW-0813">Transport</keyword>
<dbReference type="PANTHER" id="PTHR14042">
    <property type="entry name" value="DOPEY-RELATED"/>
    <property type="match status" value="1"/>
</dbReference>
<reference evidence="12" key="2">
    <citation type="submission" date="2013-04" db="EMBL/GenBank/DDBJ databases">
        <title>Genomic mechanisms accounting for the adaptation to parasitism in nematode-trapping fungi.</title>
        <authorList>
            <person name="Ahren D.G."/>
        </authorList>
    </citation>
    <scope>NUCLEOTIDE SEQUENCE [LARGE SCALE GENOMIC DNA]</scope>
    <source>
        <strain evidence="12">CBS 200.50</strain>
    </source>
</reference>
<proteinExistence type="inferred from homology"/>
<evidence type="ECO:0000256" key="6">
    <source>
        <dbReference type="ARBA" id="ARBA00046326"/>
    </source>
</evidence>
<dbReference type="Pfam" id="PF24598">
    <property type="entry name" value="DOP1_C"/>
    <property type="match status" value="1"/>
</dbReference>
<feature type="domain" description="DOP1-like middle TPR" evidence="9">
    <location>
        <begin position="348"/>
        <end position="557"/>
    </location>
</feature>
<dbReference type="STRING" id="1284197.S8C1P5"/>
<evidence type="ECO:0000259" key="8">
    <source>
        <dbReference type="Pfam" id="PF04118"/>
    </source>
</evidence>
<dbReference type="InterPro" id="IPR056458">
    <property type="entry name" value="TPR_DOP1_M"/>
</dbReference>
<dbReference type="Pfam" id="PF24597">
    <property type="entry name" value="TPR_DOP1_M"/>
    <property type="match status" value="1"/>
</dbReference>
<feature type="domain" description="DOP1-like C-terminal" evidence="10">
    <location>
        <begin position="1276"/>
        <end position="1750"/>
    </location>
</feature>
<dbReference type="InterPro" id="IPR016024">
    <property type="entry name" value="ARM-type_fold"/>
</dbReference>
<organism evidence="11 12">
    <name type="scientific">Dactylellina haptotyla (strain CBS 200.50)</name>
    <name type="common">Nematode-trapping fungus</name>
    <name type="synonym">Monacrosporium haptotylum</name>
    <dbReference type="NCBI Taxonomy" id="1284197"/>
    <lineage>
        <taxon>Eukaryota</taxon>
        <taxon>Fungi</taxon>
        <taxon>Dikarya</taxon>
        <taxon>Ascomycota</taxon>
        <taxon>Pezizomycotina</taxon>
        <taxon>Orbiliomycetes</taxon>
        <taxon>Orbiliales</taxon>
        <taxon>Orbiliaceae</taxon>
        <taxon>Dactylellina</taxon>
    </lineage>
</organism>
<dbReference type="SUPFAM" id="SSF48371">
    <property type="entry name" value="ARM repeat"/>
    <property type="match status" value="1"/>
</dbReference>
<feature type="region of interest" description="Disordered" evidence="7">
    <location>
        <begin position="1"/>
        <end position="28"/>
    </location>
</feature>